<dbReference type="GO" id="GO:0032259">
    <property type="term" value="P:methylation"/>
    <property type="evidence" value="ECO:0007669"/>
    <property type="project" value="UniProtKB-KW"/>
</dbReference>
<dbReference type="KEGG" id="glt:GlitD10_0290"/>
<protein>
    <submittedName>
        <fullName evidence="1">Type II restriction enzyme, methylase subunits (C-terminus)</fullName>
    </submittedName>
</protein>
<keyword evidence="1" id="KW-0489">Methyltransferase</keyword>
<organism evidence="1 2">
    <name type="scientific">Gloeomargarita lithophora Alchichica-D10</name>
    <dbReference type="NCBI Taxonomy" id="1188229"/>
    <lineage>
        <taxon>Bacteria</taxon>
        <taxon>Bacillati</taxon>
        <taxon>Cyanobacteriota</taxon>
        <taxon>Cyanophyceae</taxon>
        <taxon>Gloeomargaritales</taxon>
        <taxon>Gloeomargaritaceae</taxon>
        <taxon>Gloeomargarita</taxon>
    </lineage>
</organism>
<feature type="non-terminal residue" evidence="1">
    <location>
        <position position="1"/>
    </location>
</feature>
<evidence type="ECO:0000313" key="1">
    <source>
        <dbReference type="EMBL" id="APB32594.1"/>
    </source>
</evidence>
<keyword evidence="2" id="KW-1185">Reference proteome</keyword>
<dbReference type="Proteomes" id="UP000180235">
    <property type="component" value="Chromosome"/>
</dbReference>
<accession>A0A1J0A9H7</accession>
<proteinExistence type="predicted"/>
<dbReference type="EMBL" id="CP017675">
    <property type="protein sequence ID" value="APB32594.1"/>
    <property type="molecule type" value="Genomic_DNA"/>
</dbReference>
<dbReference type="GO" id="GO:0008168">
    <property type="term" value="F:methyltransferase activity"/>
    <property type="evidence" value="ECO:0007669"/>
    <property type="project" value="UniProtKB-KW"/>
</dbReference>
<evidence type="ECO:0000313" key="2">
    <source>
        <dbReference type="Proteomes" id="UP000180235"/>
    </source>
</evidence>
<keyword evidence="1" id="KW-0808">Transferase</keyword>
<gene>
    <name evidence="1" type="ORF">GlitD10_0290</name>
</gene>
<sequence>SGYLPINIAVIPYFKC</sequence>
<reference evidence="1 2" key="1">
    <citation type="submission" date="2016-10" db="EMBL/GenBank/DDBJ databases">
        <title>Description of Gloeomargarita lithophora gen. nov., sp. nov., a thylakoid-bearing basal-branching cyanobacterium with intracellular carbonates, and proposal for Gloeomargaritales ord. nov.</title>
        <authorList>
            <person name="Moreira D."/>
            <person name="Tavera R."/>
            <person name="Benzerara K."/>
            <person name="Skouri-Panet F."/>
            <person name="Couradeau E."/>
            <person name="Gerard E."/>
            <person name="Loussert C."/>
            <person name="Novelo E."/>
            <person name="Zivanovic Y."/>
            <person name="Lopez-Garcia P."/>
        </authorList>
    </citation>
    <scope>NUCLEOTIDE SEQUENCE [LARGE SCALE GENOMIC DNA]</scope>
    <source>
        <strain evidence="1 2">D10</strain>
    </source>
</reference>
<dbReference type="AlphaFoldDB" id="A0A1J0A9H7"/>
<name>A0A1J0A9H7_9CYAN</name>